<protein>
    <recommendedName>
        <fullName evidence="2">Integrase zinc-binding domain-containing protein</fullName>
    </recommendedName>
</protein>
<accession>A0AAJ8MWX1</accession>
<sequence length="855" mass="92872">MVLTGPYQSTLKTPDPSSEGLADPLLSLIGDEPSDLFSRLRLSRTMPTQVRAPPGHPANFEEYETLSRSSSHSPPETDELWADPDDLLAIPTYDASIESTADPLFPSPHKFNLMVQDYLRNLSPKKREKALLTQKMYDAVLSVLQDPKDTGTKTAQFRFWAKKMFQLTTFGGEKVVCHDHKPVAVKEQIYEVLCHCHGQAGHGGRDKTSAQVRRYYSWIPKEIIARFVRDCPFCQSRRTQSSAGFSNMSESQAFLISLQASDTQLQSKRSVSLSQARANAAALGHKPYRRPSIRTIDSSRSRRGSAVSDDGFIHYNDGQMGMDGSVAMSVFEDCQYSSSSSGGYENTMGGGGGGLAPHAPSLPRRASSYHEQILLDVSRANGDLSTGIPMGMGMGMYRRNSESNILSASGSSSTMLYAEPFVIEPDYLNHNQNGVTNHYLSVPNVGGGGTLSRSTSSSSLGSLGVSNDDELADVRHFAQQLHLESGLGGGGMIKMDEYRDTLAVYSVGHSEAVTPNFPLTVQFQDMENGMSSYFPVVDYQQQQQHPASSYFPSSTTAAANSEYQFPALTLTSSTSSGPTSFGGQAINDDGGDLHNMWQNNHQENNNDNSSPINQAHDNANVEALAIMQRMFDSNNIFALGEAAGMTQDQVVEMGDIDPRILKEFQTQMEGLDQQLNPNTTSDSCASGDGQMDDVFTAQHEGSRSGWDSRQAQQSFTMEASTSSASTNMSTGTTGMYDLPSEEAISISEFTQAYQTFELAFNSQNNETDQSHHQSQHQAQRPDIKIENYHGDVSNPVDEGDLFAFSTTVTAMSGSGIGGCGSSLNINEHGVAVGGVNGGVDQQELDFSNWAGFVIS</sequence>
<dbReference type="Pfam" id="PF17921">
    <property type="entry name" value="Integrase_H2C2"/>
    <property type="match status" value="1"/>
</dbReference>
<gene>
    <name evidence="3" type="ORF">CI109_102549</name>
</gene>
<evidence type="ECO:0000313" key="4">
    <source>
        <dbReference type="Proteomes" id="UP000322225"/>
    </source>
</evidence>
<dbReference type="EMBL" id="CP144054">
    <property type="protein sequence ID" value="WWD18101.1"/>
    <property type="molecule type" value="Genomic_DNA"/>
</dbReference>
<dbReference type="RefSeq" id="XP_031858741.2">
    <property type="nucleotide sequence ID" value="XM_032006960.2"/>
</dbReference>
<organism evidence="3 4">
    <name type="scientific">Kwoniella shandongensis</name>
    <dbReference type="NCBI Taxonomy" id="1734106"/>
    <lineage>
        <taxon>Eukaryota</taxon>
        <taxon>Fungi</taxon>
        <taxon>Dikarya</taxon>
        <taxon>Basidiomycota</taxon>
        <taxon>Agaricomycotina</taxon>
        <taxon>Tremellomycetes</taxon>
        <taxon>Tremellales</taxon>
        <taxon>Cryptococcaceae</taxon>
        <taxon>Kwoniella</taxon>
    </lineage>
</organism>
<evidence type="ECO:0000256" key="1">
    <source>
        <dbReference type="SAM" id="MobiDB-lite"/>
    </source>
</evidence>
<dbReference type="InterPro" id="IPR041588">
    <property type="entry name" value="Integrase_H2C2"/>
</dbReference>
<name>A0AAJ8MWX1_9TREE</name>
<feature type="compositionally biased region" description="Low complexity" evidence="1">
    <location>
        <begin position="571"/>
        <end position="583"/>
    </location>
</feature>
<dbReference type="Proteomes" id="UP000322225">
    <property type="component" value="Chromosome 4"/>
</dbReference>
<feature type="compositionally biased region" description="Polar residues" evidence="1">
    <location>
        <begin position="673"/>
        <end position="684"/>
    </location>
</feature>
<dbReference type="AlphaFoldDB" id="A0AAJ8MWX1"/>
<reference evidence="3" key="2">
    <citation type="submission" date="2024-01" db="EMBL/GenBank/DDBJ databases">
        <title>Comparative genomics of Cryptococcus and Kwoniella reveals pathogenesis evolution and contrasting modes of karyotype evolution via chromosome fusion or intercentromeric recombination.</title>
        <authorList>
            <person name="Coelho M.A."/>
            <person name="David-Palma M."/>
            <person name="Shea T."/>
            <person name="Bowers K."/>
            <person name="McGinley-Smith S."/>
            <person name="Mohammad A.W."/>
            <person name="Gnirke A."/>
            <person name="Yurkov A.M."/>
            <person name="Nowrousian M."/>
            <person name="Sun S."/>
            <person name="Cuomo C.A."/>
            <person name="Heitman J."/>
        </authorList>
    </citation>
    <scope>NUCLEOTIDE SEQUENCE</scope>
    <source>
        <strain evidence="3">CBS 12478</strain>
    </source>
</reference>
<feature type="region of interest" description="Disordered" evidence="1">
    <location>
        <begin position="698"/>
        <end position="732"/>
    </location>
</feature>
<evidence type="ECO:0000313" key="3">
    <source>
        <dbReference type="EMBL" id="WWD18101.1"/>
    </source>
</evidence>
<feature type="region of interest" description="Disordered" evidence="1">
    <location>
        <begin position="673"/>
        <end position="692"/>
    </location>
</feature>
<feature type="region of interest" description="Disordered" evidence="1">
    <location>
        <begin position="571"/>
        <end position="614"/>
    </location>
</feature>
<feature type="region of interest" description="Disordered" evidence="1">
    <location>
        <begin position="45"/>
        <end position="78"/>
    </location>
</feature>
<feature type="compositionally biased region" description="Low complexity" evidence="1">
    <location>
        <begin position="714"/>
        <end position="732"/>
    </location>
</feature>
<feature type="region of interest" description="Disordered" evidence="1">
    <location>
        <begin position="1"/>
        <end position="22"/>
    </location>
</feature>
<feature type="domain" description="Integrase zinc-binding" evidence="2">
    <location>
        <begin position="187"/>
        <end position="239"/>
    </location>
</feature>
<feature type="compositionally biased region" description="Low complexity" evidence="1">
    <location>
        <begin position="594"/>
        <end position="608"/>
    </location>
</feature>
<proteinExistence type="predicted"/>
<reference evidence="3" key="1">
    <citation type="submission" date="2017-08" db="EMBL/GenBank/DDBJ databases">
        <authorList>
            <person name="Cuomo C."/>
            <person name="Billmyre B."/>
            <person name="Heitman J."/>
        </authorList>
    </citation>
    <scope>NUCLEOTIDE SEQUENCE</scope>
    <source>
        <strain evidence="3">CBS 12478</strain>
    </source>
</reference>
<keyword evidence="4" id="KW-1185">Reference proteome</keyword>
<dbReference type="Gene3D" id="1.10.340.70">
    <property type="match status" value="1"/>
</dbReference>
<feature type="compositionally biased region" description="Polar residues" evidence="1">
    <location>
        <begin position="1"/>
        <end position="16"/>
    </location>
</feature>
<dbReference type="GeneID" id="43591127"/>
<dbReference type="KEGG" id="ksn:43591127"/>
<evidence type="ECO:0000259" key="2">
    <source>
        <dbReference type="Pfam" id="PF17921"/>
    </source>
</evidence>